<gene>
    <name evidence="3" type="ORF">Baya_0718</name>
</gene>
<sequence length="161" mass="18392">MAAIVTGLIPILRTAVDATTTYKGRTVWFGFLCIRLVTLFVAEMPWFKLDSDFSCNVTRDSVCTRACFNQHFDKPVVMAWNYIFVLLILSVLLMELFTAHVHSVFQKKASREKSGVELESLGSVTDESYPHALMEFFMYLRMKGNEIIEDVINSKLSDEMT</sequence>
<feature type="transmembrane region" description="Helical" evidence="1">
    <location>
        <begin position="79"/>
        <end position="101"/>
    </location>
</feature>
<evidence type="ECO:0000256" key="1">
    <source>
        <dbReference type="SAM" id="Phobius"/>
    </source>
</evidence>
<name>A0A556TJ29_BAGYA</name>
<dbReference type="InterPro" id="IPR013092">
    <property type="entry name" value="Connexin_N"/>
</dbReference>
<organism evidence="3 4">
    <name type="scientific">Bagarius yarrelli</name>
    <name type="common">Goonch</name>
    <name type="synonym">Bagrus yarrelli</name>
    <dbReference type="NCBI Taxonomy" id="175774"/>
    <lineage>
        <taxon>Eukaryota</taxon>
        <taxon>Metazoa</taxon>
        <taxon>Chordata</taxon>
        <taxon>Craniata</taxon>
        <taxon>Vertebrata</taxon>
        <taxon>Euteleostomi</taxon>
        <taxon>Actinopterygii</taxon>
        <taxon>Neopterygii</taxon>
        <taxon>Teleostei</taxon>
        <taxon>Ostariophysi</taxon>
        <taxon>Siluriformes</taxon>
        <taxon>Sisoridae</taxon>
        <taxon>Sisorinae</taxon>
        <taxon>Bagarius</taxon>
    </lineage>
</organism>
<keyword evidence="1" id="KW-1133">Transmembrane helix</keyword>
<dbReference type="InterPro" id="IPR038359">
    <property type="entry name" value="Connexin_N_sf"/>
</dbReference>
<dbReference type="AlphaFoldDB" id="A0A556TJ29"/>
<feature type="domain" description="Connexin N-terminal" evidence="2">
    <location>
        <begin position="14"/>
        <end position="115"/>
    </location>
</feature>
<dbReference type="Proteomes" id="UP000319801">
    <property type="component" value="Unassembled WGS sequence"/>
</dbReference>
<evidence type="ECO:0000259" key="2">
    <source>
        <dbReference type="Pfam" id="PF00029"/>
    </source>
</evidence>
<protein>
    <recommendedName>
        <fullName evidence="2">Connexin N-terminal domain-containing protein</fullName>
    </recommendedName>
</protein>
<evidence type="ECO:0000313" key="3">
    <source>
        <dbReference type="EMBL" id="TSK14735.1"/>
    </source>
</evidence>
<keyword evidence="4" id="KW-1185">Reference proteome</keyword>
<keyword evidence="1" id="KW-0472">Membrane</keyword>
<keyword evidence="1" id="KW-0812">Transmembrane</keyword>
<proteinExistence type="predicted"/>
<feature type="transmembrane region" description="Helical" evidence="1">
    <location>
        <begin position="27"/>
        <end position="47"/>
    </location>
</feature>
<comment type="caution">
    <text evidence="3">The sequence shown here is derived from an EMBL/GenBank/DDBJ whole genome shotgun (WGS) entry which is preliminary data.</text>
</comment>
<dbReference type="Gene3D" id="1.20.1440.80">
    <property type="entry name" value="Gap junction channel protein cysteine-rich domain"/>
    <property type="match status" value="1"/>
</dbReference>
<dbReference type="OrthoDB" id="9045030at2759"/>
<evidence type="ECO:0000313" key="4">
    <source>
        <dbReference type="Proteomes" id="UP000319801"/>
    </source>
</evidence>
<reference evidence="3 4" key="1">
    <citation type="journal article" date="2019" name="Genome Biol. Evol.">
        <title>Whole-Genome Sequencing of the Giant Devil Catfish, Bagarius yarrelli.</title>
        <authorList>
            <person name="Jiang W."/>
            <person name="Lv Y."/>
            <person name="Cheng L."/>
            <person name="Yang K."/>
            <person name="Chao B."/>
            <person name="Wang X."/>
            <person name="Li Y."/>
            <person name="Pan X."/>
            <person name="You X."/>
            <person name="Zhang Y."/>
            <person name="Yang J."/>
            <person name="Li J."/>
            <person name="Zhang X."/>
            <person name="Liu S."/>
            <person name="Sun C."/>
            <person name="Yang J."/>
            <person name="Shi Q."/>
        </authorList>
    </citation>
    <scope>NUCLEOTIDE SEQUENCE [LARGE SCALE GENOMIC DNA]</scope>
    <source>
        <strain evidence="3">JWS20170419001</strain>
        <tissue evidence="3">Muscle</tissue>
    </source>
</reference>
<accession>A0A556TJ29</accession>
<dbReference type="Pfam" id="PF00029">
    <property type="entry name" value="Connexin"/>
    <property type="match status" value="1"/>
</dbReference>
<dbReference type="EMBL" id="VCAZ01000002">
    <property type="protein sequence ID" value="TSK14735.1"/>
    <property type="molecule type" value="Genomic_DNA"/>
</dbReference>